<name>A0A484N0G1_9ASTE</name>
<proteinExistence type="predicted"/>
<dbReference type="EMBL" id="OOIL02005040">
    <property type="protein sequence ID" value="VFQ93876.1"/>
    <property type="molecule type" value="Genomic_DNA"/>
</dbReference>
<feature type="region of interest" description="Disordered" evidence="1">
    <location>
        <begin position="175"/>
        <end position="220"/>
    </location>
</feature>
<evidence type="ECO:0000256" key="1">
    <source>
        <dbReference type="SAM" id="MobiDB-lite"/>
    </source>
</evidence>
<dbReference type="AlphaFoldDB" id="A0A484N0G1"/>
<gene>
    <name evidence="2" type="ORF">CCAM_LOCUS35652</name>
</gene>
<sequence>MVQTRSNVPTTNHASGEGNSQGNGNGIGAITSTPVRDRGDCGVAPGCHRSPLCHWQERVCGTRATQAPGDPITEHVATSQHKGKKTRRSRRRSNKAPVIGKVLVEDIPEGEDEDSGEGGVSAFKQPGVRKLACRPSIGSTMGTTAAKAICAIKSQRAGKGTPKNRPPRMLAWVGPSVQTDVGTSEPNIAEAPRRQKRRDQGALQPTDTEDGNPFHAKGYVGTASSKFQAVVDQSLQRNDGPAGPPVEVLRFYGGDNSARRGEVPMFSRNVGGLSMRLVQPTSEENH</sequence>
<organism evidence="2 3">
    <name type="scientific">Cuscuta campestris</name>
    <dbReference type="NCBI Taxonomy" id="132261"/>
    <lineage>
        <taxon>Eukaryota</taxon>
        <taxon>Viridiplantae</taxon>
        <taxon>Streptophyta</taxon>
        <taxon>Embryophyta</taxon>
        <taxon>Tracheophyta</taxon>
        <taxon>Spermatophyta</taxon>
        <taxon>Magnoliopsida</taxon>
        <taxon>eudicotyledons</taxon>
        <taxon>Gunneridae</taxon>
        <taxon>Pentapetalae</taxon>
        <taxon>asterids</taxon>
        <taxon>lamiids</taxon>
        <taxon>Solanales</taxon>
        <taxon>Convolvulaceae</taxon>
        <taxon>Cuscuteae</taxon>
        <taxon>Cuscuta</taxon>
        <taxon>Cuscuta subgen. Grammica</taxon>
        <taxon>Cuscuta sect. Cleistogrammica</taxon>
    </lineage>
</organism>
<feature type="compositionally biased region" description="Polar residues" evidence="1">
    <location>
        <begin position="176"/>
        <end position="186"/>
    </location>
</feature>
<accession>A0A484N0G1</accession>
<feature type="region of interest" description="Disordered" evidence="1">
    <location>
        <begin position="1"/>
        <end position="31"/>
    </location>
</feature>
<feature type="compositionally biased region" description="Polar residues" evidence="1">
    <location>
        <begin position="1"/>
        <end position="14"/>
    </location>
</feature>
<feature type="region of interest" description="Disordered" evidence="1">
    <location>
        <begin position="66"/>
        <end position="99"/>
    </location>
</feature>
<dbReference type="Proteomes" id="UP000595140">
    <property type="component" value="Unassembled WGS sequence"/>
</dbReference>
<evidence type="ECO:0000313" key="2">
    <source>
        <dbReference type="EMBL" id="VFQ93876.1"/>
    </source>
</evidence>
<feature type="compositionally biased region" description="Basic residues" evidence="1">
    <location>
        <begin position="81"/>
        <end position="94"/>
    </location>
</feature>
<feature type="region of interest" description="Disordered" evidence="1">
    <location>
        <begin position="232"/>
        <end position="263"/>
    </location>
</feature>
<reference evidence="2 3" key="1">
    <citation type="submission" date="2018-04" db="EMBL/GenBank/DDBJ databases">
        <authorList>
            <person name="Vogel A."/>
        </authorList>
    </citation>
    <scope>NUCLEOTIDE SEQUENCE [LARGE SCALE GENOMIC DNA]</scope>
</reference>
<evidence type="ECO:0000313" key="3">
    <source>
        <dbReference type="Proteomes" id="UP000595140"/>
    </source>
</evidence>
<protein>
    <submittedName>
        <fullName evidence="2">Uncharacterized protein</fullName>
    </submittedName>
</protein>
<keyword evidence="3" id="KW-1185">Reference proteome</keyword>